<comment type="function">
    <text evidence="9">S-adenosyl-L-methionine-dependent methyltransferase that specifically methylates the N(1) position of adenine in helix 25.1 in 25S rRNA. Required both for ribosomal 40S and 60S subunits biogenesis. Required for efficient pre-rRNA cleavage at site A2.</text>
</comment>
<dbReference type="InterPro" id="IPR029063">
    <property type="entry name" value="SAM-dependent_MTases_sf"/>
</dbReference>
<dbReference type="InterPro" id="IPR042036">
    <property type="entry name" value="RRP8_N"/>
</dbReference>
<proteinExistence type="inferred from homology"/>
<evidence type="ECO:0000256" key="4">
    <source>
        <dbReference type="ARBA" id="ARBA00022603"/>
    </source>
</evidence>
<dbReference type="EMBL" id="JAJHUN010000001">
    <property type="protein sequence ID" value="KAJ4164577.1"/>
    <property type="molecule type" value="Genomic_DNA"/>
</dbReference>
<dbReference type="GO" id="GO:0005730">
    <property type="term" value="C:nucleolus"/>
    <property type="evidence" value="ECO:0007669"/>
    <property type="project" value="UniProtKB-SubCell"/>
</dbReference>
<evidence type="ECO:0000256" key="3">
    <source>
        <dbReference type="ARBA" id="ARBA00022552"/>
    </source>
</evidence>
<keyword evidence="3 9" id="KW-0698">rRNA processing</keyword>
<comment type="caution">
    <text evidence="11">The sequence shown here is derived from an EMBL/GenBank/DDBJ whole genome shotgun (WGS) entry which is preliminary data.</text>
</comment>
<dbReference type="PANTHER" id="PTHR12787:SF0">
    <property type="entry name" value="RIBOSOMAL RNA-PROCESSING PROTEIN 8"/>
    <property type="match status" value="1"/>
</dbReference>
<dbReference type="PANTHER" id="PTHR12787">
    <property type="entry name" value="RIBOSOMAL RNA-PROCESSING PROTEIN 8"/>
    <property type="match status" value="1"/>
</dbReference>
<reference evidence="11" key="1">
    <citation type="journal article" date="2023" name="Access Microbiol">
        <title>De-novo genome assembly for Akanthomyces muscarius, a biocontrol agent of insect agricultural pests.</title>
        <authorList>
            <person name="Erdos Z."/>
            <person name="Studholme D.J."/>
            <person name="Raymond B."/>
            <person name="Sharma M."/>
        </authorList>
    </citation>
    <scope>NUCLEOTIDE SEQUENCE</scope>
    <source>
        <strain evidence="11">Ve6</strain>
    </source>
</reference>
<evidence type="ECO:0000256" key="7">
    <source>
        <dbReference type="ARBA" id="ARBA00023242"/>
    </source>
</evidence>
<dbReference type="RefSeq" id="XP_056059492.1">
    <property type="nucleotide sequence ID" value="XM_056204102.1"/>
</dbReference>
<dbReference type="Gene3D" id="3.40.50.150">
    <property type="entry name" value="Vaccinia Virus protein VP39"/>
    <property type="match status" value="1"/>
</dbReference>
<dbReference type="KEGG" id="amus:LMH87_006246"/>
<sequence>MLYDEMRLQGCTSSVEPWAAPKRGAKARPIKKLNLCNFFWRCLFNFYSTSSQLQDKISSNSDKEPATMFAVPGWSVSADSLKAEKTGSNNVAGGKKRKRPGRPRDEDVTTENVTQLYETVVEGKNPNAPKKDKSAKRQKKQGATEHVPAKHDGDGKKSTEQEEQQQDDGQKSKDKKDKKEKKKKRDKHAGKDGSEVLEADTDAKEQKAAAIPAHLPSAQPKLTPLQAAMREKLVSARFRHLNETLYTKPSEESFSIFQDSPEMFDEYHEGFRRQVKVWPENPVDSFLQDIRSRGKVRQPFKGKPGARPSSLAASPLPRTGGTCVIADLGCGDAALAQSLQTDKGKMRLDVKSYDLQSPHALVTKADIANLPLEEGSVNVAIFCLALMGTNWIDFIEEAFRILHWKGELWVAEIKSRFGPVRNKHAPVEHSVGNRKKVGKKAKGPGTGGNAVDPMDLAVEVDGVEDNRKATDVSAFVDALQKRGFVLNGERSEAIDLSNKMFVKMRFIKGATPTKGRAAKAPEPGRGRKPAYAPKIEDEEENGVNESAILKPCVYKIR</sequence>
<comment type="subcellular location">
    <subcellularLocation>
        <location evidence="1 9">Nucleus</location>
        <location evidence="1 9">Nucleolus</location>
    </subcellularLocation>
</comment>
<evidence type="ECO:0000313" key="11">
    <source>
        <dbReference type="EMBL" id="KAJ4164577.1"/>
    </source>
</evidence>
<evidence type="ECO:0000256" key="9">
    <source>
        <dbReference type="RuleBase" id="RU365074"/>
    </source>
</evidence>
<dbReference type="FunFam" id="1.10.10.2150:FF:000001">
    <property type="entry name" value="Ribosomal RNA-processing protein 8"/>
    <property type="match status" value="1"/>
</dbReference>
<dbReference type="Proteomes" id="UP001144673">
    <property type="component" value="Chromosome 1"/>
</dbReference>
<gene>
    <name evidence="11" type="ORF">LMH87_006246</name>
</gene>
<dbReference type="EC" id="2.1.1.-" evidence="9"/>
<keyword evidence="4 9" id="KW-0489">Methyltransferase</keyword>
<organism evidence="11 12">
    <name type="scientific">Akanthomyces muscarius</name>
    <name type="common">Entomopathogenic fungus</name>
    <name type="synonym">Lecanicillium muscarium</name>
    <dbReference type="NCBI Taxonomy" id="2231603"/>
    <lineage>
        <taxon>Eukaryota</taxon>
        <taxon>Fungi</taxon>
        <taxon>Dikarya</taxon>
        <taxon>Ascomycota</taxon>
        <taxon>Pezizomycotina</taxon>
        <taxon>Sordariomycetes</taxon>
        <taxon>Hypocreomycetidae</taxon>
        <taxon>Hypocreales</taxon>
        <taxon>Cordycipitaceae</taxon>
        <taxon>Akanthomyces</taxon>
    </lineage>
</organism>
<dbReference type="GO" id="GO:0016433">
    <property type="term" value="F:rRNA (adenine) methyltransferase activity"/>
    <property type="evidence" value="ECO:0007669"/>
    <property type="project" value="UniProtKB-ARBA"/>
</dbReference>
<feature type="region of interest" description="Disordered" evidence="10">
    <location>
        <begin position="512"/>
        <end position="542"/>
    </location>
</feature>
<dbReference type="GeneID" id="80893405"/>
<dbReference type="GO" id="GO:0042273">
    <property type="term" value="P:ribosomal large subunit biogenesis"/>
    <property type="evidence" value="ECO:0007669"/>
    <property type="project" value="TreeGrafter"/>
</dbReference>
<comment type="similarity">
    <text evidence="2 9">Belongs to the methyltransferase superfamily. RRP8 family.</text>
</comment>
<dbReference type="Pfam" id="PF05148">
    <property type="entry name" value="Methyltransf_8"/>
    <property type="match status" value="1"/>
</dbReference>
<dbReference type="AlphaFoldDB" id="A0A9W8QQI0"/>
<dbReference type="SUPFAM" id="SSF53335">
    <property type="entry name" value="S-adenosyl-L-methionine-dependent methyltransferases"/>
    <property type="match status" value="1"/>
</dbReference>
<name>A0A9W8QQI0_AKAMU</name>
<evidence type="ECO:0000313" key="12">
    <source>
        <dbReference type="Proteomes" id="UP001144673"/>
    </source>
</evidence>
<accession>A0A9W8QQI0</accession>
<feature type="region of interest" description="Disordered" evidence="10">
    <location>
        <begin position="430"/>
        <end position="453"/>
    </location>
</feature>
<evidence type="ECO:0000256" key="10">
    <source>
        <dbReference type="SAM" id="MobiDB-lite"/>
    </source>
</evidence>
<keyword evidence="5 9" id="KW-0808">Transferase</keyword>
<feature type="compositionally biased region" description="Basic residues" evidence="10">
    <location>
        <begin position="432"/>
        <end position="442"/>
    </location>
</feature>
<evidence type="ECO:0000256" key="6">
    <source>
        <dbReference type="ARBA" id="ARBA00022691"/>
    </source>
</evidence>
<feature type="compositionally biased region" description="Basic residues" evidence="10">
    <location>
        <begin position="178"/>
        <end position="188"/>
    </location>
</feature>
<evidence type="ECO:0000256" key="1">
    <source>
        <dbReference type="ARBA" id="ARBA00004604"/>
    </source>
</evidence>
<feature type="compositionally biased region" description="Basic and acidic residues" evidence="10">
    <location>
        <begin position="168"/>
        <end position="177"/>
    </location>
</feature>
<feature type="compositionally biased region" description="Basic and acidic residues" evidence="10">
    <location>
        <begin position="147"/>
        <end position="160"/>
    </location>
</feature>
<dbReference type="InterPro" id="IPR007823">
    <property type="entry name" value="RRP8"/>
</dbReference>
<feature type="region of interest" description="Disordered" evidence="10">
    <location>
        <begin position="80"/>
        <end position="218"/>
    </location>
</feature>
<evidence type="ECO:0000256" key="5">
    <source>
        <dbReference type="ARBA" id="ARBA00022679"/>
    </source>
</evidence>
<evidence type="ECO:0000256" key="2">
    <source>
        <dbReference type="ARBA" id="ARBA00006301"/>
    </source>
</evidence>
<keyword evidence="6 9" id="KW-0949">S-adenosyl-L-methionine</keyword>
<keyword evidence="12" id="KW-1185">Reference proteome</keyword>
<dbReference type="Gene3D" id="1.10.10.2150">
    <property type="entry name" value="Ribosomal RNA-processing protein 8, N-terminal domain"/>
    <property type="match status" value="1"/>
</dbReference>
<protein>
    <recommendedName>
        <fullName evidence="8 9">Ribosomal RNA-processing protein 8</fullName>
        <ecNumber evidence="9">2.1.1.-</ecNumber>
    </recommendedName>
</protein>
<keyword evidence="7 9" id="KW-0539">Nucleus</keyword>
<evidence type="ECO:0000256" key="8">
    <source>
        <dbReference type="ARBA" id="ARBA00076672"/>
    </source>
</evidence>